<dbReference type="EMBL" id="HG996466">
    <property type="protein sequence ID" value="CAG1858882.1"/>
    <property type="molecule type" value="Genomic_DNA"/>
</dbReference>
<protein>
    <submittedName>
        <fullName evidence="2">(wild Malaysian banana) hypothetical protein</fullName>
    </submittedName>
</protein>
<evidence type="ECO:0000256" key="1">
    <source>
        <dbReference type="SAM" id="MobiDB-lite"/>
    </source>
</evidence>
<dbReference type="Proteomes" id="UP000012960">
    <property type="component" value="Unplaced"/>
</dbReference>
<keyword evidence="4" id="KW-1185">Reference proteome</keyword>
<feature type="compositionally biased region" description="Basic and acidic residues" evidence="1">
    <location>
        <begin position="10"/>
        <end position="21"/>
    </location>
</feature>
<dbReference type="EnsemblPlants" id="Ma01_t07970.1">
    <property type="protein sequence ID" value="Ma01_p07970.1"/>
    <property type="gene ID" value="Ma01_g07970"/>
</dbReference>
<gene>
    <name evidence="2" type="ORF">GSMUA_291770.1</name>
</gene>
<name>A0A804HRJ2_MUSAM</name>
<accession>A0A804HRJ2</accession>
<organism evidence="3 4">
    <name type="scientific">Musa acuminata subsp. malaccensis</name>
    <name type="common">Wild banana</name>
    <name type="synonym">Musa malaccensis</name>
    <dbReference type="NCBI Taxonomy" id="214687"/>
    <lineage>
        <taxon>Eukaryota</taxon>
        <taxon>Viridiplantae</taxon>
        <taxon>Streptophyta</taxon>
        <taxon>Embryophyta</taxon>
        <taxon>Tracheophyta</taxon>
        <taxon>Spermatophyta</taxon>
        <taxon>Magnoliopsida</taxon>
        <taxon>Liliopsida</taxon>
        <taxon>Zingiberales</taxon>
        <taxon>Musaceae</taxon>
        <taxon>Musa</taxon>
    </lineage>
</organism>
<dbReference type="InParanoid" id="A0A804HRJ2"/>
<evidence type="ECO:0000313" key="4">
    <source>
        <dbReference type="Proteomes" id="UP000012960"/>
    </source>
</evidence>
<dbReference type="AlphaFoldDB" id="A0A804HRJ2"/>
<evidence type="ECO:0000313" key="2">
    <source>
        <dbReference type="EMBL" id="CAG1858882.1"/>
    </source>
</evidence>
<reference evidence="3" key="2">
    <citation type="submission" date="2021-05" db="UniProtKB">
        <authorList>
            <consortium name="EnsemblPlants"/>
        </authorList>
    </citation>
    <scope>IDENTIFICATION</scope>
    <source>
        <strain evidence="3">subsp. malaccensis</strain>
    </source>
</reference>
<dbReference type="Gramene" id="Ma01_t07970.1">
    <property type="protein sequence ID" value="Ma01_p07970.1"/>
    <property type="gene ID" value="Ma01_g07970"/>
</dbReference>
<sequence>MMPPLSLPEEEPHAPKQFREENLKEGVVDDFKNVPKYIYGLTASQMDMFVSEDNPVRQHAEKLERKSFLLQEIP</sequence>
<evidence type="ECO:0000313" key="3">
    <source>
        <dbReference type="EnsemblPlants" id="Ma01_p07970.1"/>
    </source>
</evidence>
<reference evidence="2" key="1">
    <citation type="submission" date="2021-03" db="EMBL/GenBank/DDBJ databases">
        <authorList>
            <consortium name="Genoscope - CEA"/>
            <person name="William W."/>
        </authorList>
    </citation>
    <scope>NUCLEOTIDE SEQUENCE</scope>
    <source>
        <strain evidence="2">Doubled-haploid Pahang</strain>
    </source>
</reference>
<proteinExistence type="predicted"/>
<feature type="region of interest" description="Disordered" evidence="1">
    <location>
        <begin position="1"/>
        <end position="21"/>
    </location>
</feature>